<accession>Q69T88</accession>
<reference evidence="4" key="4">
    <citation type="journal article" date="2008" name="Nucleic Acids Res.">
        <title>The rice annotation project database (RAP-DB): 2008 update.</title>
        <authorList>
            <consortium name="The rice annotation project (RAP)"/>
        </authorList>
    </citation>
    <scope>GENOME REANNOTATION</scope>
    <source>
        <strain evidence="4">cv. Nipponbare</strain>
    </source>
</reference>
<dbReference type="EMBL" id="AP004757">
    <property type="protein sequence ID" value="BAD33236.1"/>
    <property type="molecule type" value="Genomic_DNA"/>
</dbReference>
<organism evidence="2 4">
    <name type="scientific">Oryza sativa subsp. japonica</name>
    <name type="common">Rice</name>
    <dbReference type="NCBI Taxonomy" id="39947"/>
    <lineage>
        <taxon>Eukaryota</taxon>
        <taxon>Viridiplantae</taxon>
        <taxon>Streptophyta</taxon>
        <taxon>Embryophyta</taxon>
        <taxon>Tracheophyta</taxon>
        <taxon>Spermatophyta</taxon>
        <taxon>Magnoliopsida</taxon>
        <taxon>Liliopsida</taxon>
        <taxon>Poales</taxon>
        <taxon>Poaceae</taxon>
        <taxon>BOP clade</taxon>
        <taxon>Oryzoideae</taxon>
        <taxon>Oryzeae</taxon>
        <taxon>Oryzinae</taxon>
        <taxon>Oryza</taxon>
        <taxon>Oryza sativa</taxon>
    </lineage>
</organism>
<protein>
    <submittedName>
        <fullName evidence="2">Uncharacterized protein</fullName>
    </submittedName>
</protein>
<gene>
    <name evidence="3" type="ORF">P0421H01.44</name>
    <name evidence="2" type="ORF">P0652D10.14</name>
</gene>
<sequence length="183" mass="19636">MPSPARAAQSLPNLVQSLELILGDHTPLKNRGFLCLFLPFTRAARSSDFAARRVAARRPRGRLRVPDRLGAPLAVRRPQTAIAAPILTTTKPGQQPPPEIAAQSRALPSKPPLSAISLLPGINHANSCRTVGLKIDGGIPSHNSNHSPPSRLFSPSPPPRVASGFALTRRQPISHAVKPILRR</sequence>
<evidence type="ECO:0000256" key="1">
    <source>
        <dbReference type="SAM" id="MobiDB-lite"/>
    </source>
</evidence>
<evidence type="ECO:0000313" key="3">
    <source>
        <dbReference type="EMBL" id="BAD61880.1"/>
    </source>
</evidence>
<feature type="compositionally biased region" description="Low complexity" evidence="1">
    <location>
        <begin position="140"/>
        <end position="154"/>
    </location>
</feature>
<dbReference type="Proteomes" id="UP000000763">
    <property type="component" value="Chromosome 6"/>
</dbReference>
<evidence type="ECO:0000313" key="4">
    <source>
        <dbReference type="Proteomes" id="UP000000763"/>
    </source>
</evidence>
<feature type="region of interest" description="Disordered" evidence="1">
    <location>
        <begin position="139"/>
        <end position="162"/>
    </location>
</feature>
<evidence type="ECO:0000313" key="2">
    <source>
        <dbReference type="EMBL" id="BAD33236.1"/>
    </source>
</evidence>
<dbReference type="EMBL" id="AP004750">
    <property type="protein sequence ID" value="BAD61880.1"/>
    <property type="molecule type" value="Genomic_DNA"/>
</dbReference>
<reference evidence="3" key="1">
    <citation type="submission" date="2002-02" db="EMBL/GenBank/DDBJ databases">
        <title>Oryza sativa nipponbare(GA3) genomic DNA, chromosome 6, PAC clone:P0421H01.</title>
        <authorList>
            <person name="Sasaki T."/>
            <person name="Matsumoto T."/>
            <person name="Yamamoto K."/>
        </authorList>
    </citation>
    <scope>NUCLEOTIDE SEQUENCE</scope>
</reference>
<reference evidence="4" key="3">
    <citation type="journal article" date="2005" name="Nature">
        <title>The map-based sequence of the rice genome.</title>
        <authorList>
            <consortium name="International rice genome sequencing project (IRGSP)"/>
            <person name="Matsumoto T."/>
            <person name="Wu J."/>
            <person name="Kanamori H."/>
            <person name="Katayose Y."/>
            <person name="Fujisawa M."/>
            <person name="Namiki N."/>
            <person name="Mizuno H."/>
            <person name="Yamamoto K."/>
            <person name="Antonio B.A."/>
            <person name="Baba T."/>
            <person name="Sakata K."/>
            <person name="Nagamura Y."/>
            <person name="Aoki H."/>
            <person name="Arikawa K."/>
            <person name="Arita K."/>
            <person name="Bito T."/>
            <person name="Chiden Y."/>
            <person name="Fujitsuka N."/>
            <person name="Fukunaka R."/>
            <person name="Hamada M."/>
            <person name="Harada C."/>
            <person name="Hayashi A."/>
            <person name="Hijishita S."/>
            <person name="Honda M."/>
            <person name="Hosokawa S."/>
            <person name="Ichikawa Y."/>
            <person name="Idonuma A."/>
            <person name="Iijima M."/>
            <person name="Ikeda M."/>
            <person name="Ikeno M."/>
            <person name="Ito K."/>
            <person name="Ito S."/>
            <person name="Ito T."/>
            <person name="Ito Y."/>
            <person name="Ito Y."/>
            <person name="Iwabuchi A."/>
            <person name="Kamiya K."/>
            <person name="Karasawa W."/>
            <person name="Kurita K."/>
            <person name="Katagiri S."/>
            <person name="Kikuta A."/>
            <person name="Kobayashi H."/>
            <person name="Kobayashi N."/>
            <person name="Machita K."/>
            <person name="Maehara T."/>
            <person name="Masukawa M."/>
            <person name="Mizubayashi T."/>
            <person name="Mukai Y."/>
            <person name="Nagasaki H."/>
            <person name="Nagata Y."/>
            <person name="Naito S."/>
            <person name="Nakashima M."/>
            <person name="Nakama Y."/>
            <person name="Nakamichi Y."/>
            <person name="Nakamura M."/>
            <person name="Meguro A."/>
            <person name="Negishi M."/>
            <person name="Ohta I."/>
            <person name="Ohta T."/>
            <person name="Okamoto M."/>
            <person name="Ono N."/>
            <person name="Saji S."/>
            <person name="Sakaguchi M."/>
            <person name="Sakai K."/>
            <person name="Shibata M."/>
            <person name="Shimokawa T."/>
            <person name="Song J."/>
            <person name="Takazaki Y."/>
            <person name="Terasawa K."/>
            <person name="Tsugane M."/>
            <person name="Tsuji K."/>
            <person name="Ueda S."/>
            <person name="Waki K."/>
            <person name="Yamagata H."/>
            <person name="Yamamoto M."/>
            <person name="Yamamoto S."/>
            <person name="Yamane H."/>
            <person name="Yoshiki S."/>
            <person name="Yoshihara R."/>
            <person name="Yukawa K."/>
            <person name="Zhong H."/>
            <person name="Yano M."/>
            <person name="Yuan Q."/>
            <person name="Ouyang S."/>
            <person name="Liu J."/>
            <person name="Jones K.M."/>
            <person name="Gansberger K."/>
            <person name="Moffat K."/>
            <person name="Hill J."/>
            <person name="Bera J."/>
            <person name="Fadrosh D."/>
            <person name="Jin S."/>
            <person name="Johri S."/>
            <person name="Kim M."/>
            <person name="Overton L."/>
            <person name="Reardon M."/>
            <person name="Tsitrin T."/>
            <person name="Vuong H."/>
            <person name="Weaver B."/>
            <person name="Ciecko A."/>
            <person name="Tallon L."/>
            <person name="Jackson J."/>
            <person name="Pai G."/>
            <person name="Aken S.V."/>
            <person name="Utterback T."/>
            <person name="Reidmuller S."/>
            <person name="Feldblyum T."/>
            <person name="Hsiao J."/>
            <person name="Zismann V."/>
            <person name="Iobst S."/>
            <person name="de Vazeille A.R."/>
            <person name="Buell C.R."/>
            <person name="Ying K."/>
            <person name="Li Y."/>
            <person name="Lu T."/>
            <person name="Huang Y."/>
            <person name="Zhao Q."/>
            <person name="Feng Q."/>
            <person name="Zhang L."/>
            <person name="Zhu J."/>
            <person name="Weng Q."/>
            <person name="Mu J."/>
            <person name="Lu Y."/>
            <person name="Fan D."/>
            <person name="Liu Y."/>
            <person name="Guan J."/>
            <person name="Zhang Y."/>
            <person name="Yu S."/>
            <person name="Liu X."/>
            <person name="Zhang Y."/>
            <person name="Hong G."/>
            <person name="Han B."/>
            <person name="Choisne N."/>
            <person name="Demange N."/>
            <person name="Orjeda G."/>
            <person name="Samain S."/>
            <person name="Cattolico L."/>
            <person name="Pelletier E."/>
            <person name="Couloux A."/>
            <person name="Segurens B."/>
            <person name="Wincker P."/>
            <person name="D'Hont A."/>
            <person name="Scarpelli C."/>
            <person name="Weissenbach J."/>
            <person name="Salanoubat M."/>
            <person name="Quetier F."/>
            <person name="Yu Y."/>
            <person name="Kim H.R."/>
            <person name="Rambo T."/>
            <person name="Currie J."/>
            <person name="Collura K."/>
            <person name="Luo M."/>
            <person name="Yang T."/>
            <person name="Ammiraju J.S.S."/>
            <person name="Engler F."/>
            <person name="Soderlund C."/>
            <person name="Wing R.A."/>
            <person name="Palmer L.E."/>
            <person name="de la Bastide M."/>
            <person name="Spiegel L."/>
            <person name="Nascimento L."/>
            <person name="Zutavern T."/>
            <person name="O'Shaughnessy A."/>
            <person name="Dike S."/>
            <person name="Dedhia N."/>
            <person name="Preston R."/>
            <person name="Balija V."/>
            <person name="McCombie W.R."/>
            <person name="Chow T."/>
            <person name="Chen H."/>
            <person name="Chung M."/>
            <person name="Chen C."/>
            <person name="Shaw J."/>
            <person name="Wu H."/>
            <person name="Hsiao K."/>
            <person name="Chao Y."/>
            <person name="Chu M."/>
            <person name="Cheng C."/>
            <person name="Hour A."/>
            <person name="Lee P."/>
            <person name="Lin S."/>
            <person name="Lin Y."/>
            <person name="Liou J."/>
            <person name="Liu S."/>
            <person name="Hsing Y."/>
            <person name="Raghuvanshi S."/>
            <person name="Mohanty A."/>
            <person name="Bharti A.K."/>
            <person name="Gaur A."/>
            <person name="Gupta V."/>
            <person name="Kumar D."/>
            <person name="Ravi V."/>
            <person name="Vij S."/>
            <person name="Kapur A."/>
            <person name="Khurana P."/>
            <person name="Khurana P."/>
            <person name="Khurana J.P."/>
            <person name="Tyagi A.K."/>
            <person name="Gaikwad K."/>
            <person name="Singh A."/>
            <person name="Dalal V."/>
            <person name="Srivastava S."/>
            <person name="Dixit A."/>
            <person name="Pal A.K."/>
            <person name="Ghazi I.A."/>
            <person name="Yadav M."/>
            <person name="Pandit A."/>
            <person name="Bhargava A."/>
            <person name="Sureshbabu K."/>
            <person name="Batra K."/>
            <person name="Sharma T.R."/>
            <person name="Mohapatra T."/>
            <person name="Singh N.K."/>
            <person name="Messing J."/>
            <person name="Nelson A.B."/>
            <person name="Fuks G."/>
            <person name="Kavchok S."/>
            <person name="Keizer G."/>
            <person name="Linton E."/>
            <person name="Llaca V."/>
            <person name="Song R."/>
            <person name="Tanyolac B."/>
            <person name="Young S."/>
            <person name="Ho-Il K."/>
            <person name="Hahn J.H."/>
            <person name="Sangsakoo G."/>
            <person name="Vanavichit A."/>
            <person name="de Mattos Luiz.A.T."/>
            <person name="Zimmer P.D."/>
            <person name="Malone G."/>
            <person name="Dellagostin O."/>
            <person name="de Oliveira A.C."/>
            <person name="Bevan M."/>
            <person name="Bancroft I."/>
            <person name="Minx P."/>
            <person name="Cordum H."/>
            <person name="Wilson R."/>
            <person name="Cheng Z."/>
            <person name="Jin W."/>
            <person name="Jiang J."/>
            <person name="Leong S.A."/>
            <person name="Iwama H."/>
            <person name="Gojobori T."/>
            <person name="Itoh T."/>
            <person name="Niimura Y."/>
            <person name="Fujii Y."/>
            <person name="Habara T."/>
            <person name="Sakai H."/>
            <person name="Sato Y."/>
            <person name="Wilson G."/>
            <person name="Kumar K."/>
            <person name="McCouch S."/>
            <person name="Juretic N."/>
            <person name="Hoen D."/>
            <person name="Wright S."/>
            <person name="Bruskiewich R."/>
            <person name="Bureau T."/>
            <person name="Miyao A."/>
            <person name="Hirochika H."/>
            <person name="Nishikawa T."/>
            <person name="Kadowaki K."/>
            <person name="Sugiura M."/>
            <person name="Burr B."/>
            <person name="Sasaki T."/>
        </authorList>
    </citation>
    <scope>NUCLEOTIDE SEQUENCE [LARGE SCALE GENOMIC DNA]</scope>
    <source>
        <strain evidence="4">cv. Nipponbare</strain>
    </source>
</reference>
<reference evidence="2" key="2">
    <citation type="submission" date="2002-02" db="EMBL/GenBank/DDBJ databases">
        <title>Oryza sativa nipponbare(GA3) genomic DNA, chromosome 6, PAC clone:P0652D10.</title>
        <authorList>
            <person name="Sasaki T."/>
            <person name="Matsumoto T."/>
            <person name="Yamamoto K."/>
        </authorList>
    </citation>
    <scope>NUCLEOTIDE SEQUENCE</scope>
</reference>
<name>Q69T88_ORYSJ</name>
<proteinExistence type="predicted"/>
<dbReference type="AlphaFoldDB" id="Q69T88"/>